<evidence type="ECO:0000256" key="2">
    <source>
        <dbReference type="SAM" id="SignalP"/>
    </source>
</evidence>
<comment type="caution">
    <text evidence="3">The sequence shown here is derived from an EMBL/GenBank/DDBJ whole genome shotgun (WGS) entry which is preliminary data.</text>
</comment>
<feature type="compositionally biased region" description="Acidic residues" evidence="1">
    <location>
        <begin position="123"/>
        <end position="141"/>
    </location>
</feature>
<reference evidence="3" key="1">
    <citation type="submission" date="2022-04" db="EMBL/GenBank/DDBJ databases">
        <title>Corynebacterium kalidii LD5P10.</title>
        <authorList>
            <person name="Sun J.Q."/>
        </authorList>
    </citation>
    <scope>NUCLEOTIDE SEQUENCE</scope>
    <source>
        <strain evidence="3">LD5P10</strain>
    </source>
</reference>
<sequence length="141" mass="14318">MKRFLPLAGLLAVLFLVAVLGTALADNGAPPEVDSEPARATSQETTGDGERDAASSTSSTSPTSATSSSSPTSPTSPGKRPDDVPPAPGTGAVPAEPGAGTPRDLPLNYSPYAPGGTGTGTGWDDDWDDDGDDDWDDDWDD</sequence>
<dbReference type="EMBL" id="JALIEA010000010">
    <property type="protein sequence ID" value="MCJ7857583.1"/>
    <property type="molecule type" value="Genomic_DNA"/>
</dbReference>
<gene>
    <name evidence="3" type="ORF">MUN33_02470</name>
</gene>
<protein>
    <submittedName>
        <fullName evidence="3">Uncharacterized protein</fullName>
    </submittedName>
</protein>
<keyword evidence="4" id="KW-1185">Reference proteome</keyword>
<evidence type="ECO:0000313" key="4">
    <source>
        <dbReference type="Proteomes" id="UP001139207"/>
    </source>
</evidence>
<dbReference type="RefSeq" id="WP_244803328.1">
    <property type="nucleotide sequence ID" value="NZ_JALIEA010000010.1"/>
</dbReference>
<feature type="compositionally biased region" description="Low complexity" evidence="1">
    <location>
        <begin position="54"/>
        <end position="77"/>
    </location>
</feature>
<evidence type="ECO:0000313" key="3">
    <source>
        <dbReference type="EMBL" id="MCJ7857583.1"/>
    </source>
</evidence>
<evidence type="ECO:0000256" key="1">
    <source>
        <dbReference type="SAM" id="MobiDB-lite"/>
    </source>
</evidence>
<name>A0A9X1WFP1_9CORY</name>
<dbReference type="AlphaFoldDB" id="A0A9X1WFP1"/>
<feature type="chain" id="PRO_5040793866" evidence="2">
    <location>
        <begin position="26"/>
        <end position="141"/>
    </location>
</feature>
<feature type="compositionally biased region" description="Low complexity" evidence="1">
    <location>
        <begin position="89"/>
        <end position="102"/>
    </location>
</feature>
<feature type="signal peptide" evidence="2">
    <location>
        <begin position="1"/>
        <end position="25"/>
    </location>
</feature>
<accession>A0A9X1WFP1</accession>
<dbReference type="Proteomes" id="UP001139207">
    <property type="component" value="Unassembled WGS sequence"/>
</dbReference>
<feature type="region of interest" description="Disordered" evidence="1">
    <location>
        <begin position="26"/>
        <end position="141"/>
    </location>
</feature>
<organism evidence="3 4">
    <name type="scientific">Corynebacterium kalidii</name>
    <dbReference type="NCBI Taxonomy" id="2931982"/>
    <lineage>
        <taxon>Bacteria</taxon>
        <taxon>Bacillati</taxon>
        <taxon>Actinomycetota</taxon>
        <taxon>Actinomycetes</taxon>
        <taxon>Mycobacteriales</taxon>
        <taxon>Corynebacteriaceae</taxon>
        <taxon>Corynebacterium</taxon>
    </lineage>
</organism>
<keyword evidence="2" id="KW-0732">Signal</keyword>
<proteinExistence type="predicted"/>